<accession>A0ABX7T2N7</accession>
<evidence type="ECO:0000313" key="3">
    <source>
        <dbReference type="EMBL" id="QTD55823.1"/>
    </source>
</evidence>
<feature type="transmembrane region" description="Helical" evidence="2">
    <location>
        <begin position="12"/>
        <end position="29"/>
    </location>
</feature>
<feature type="region of interest" description="Disordered" evidence="1">
    <location>
        <begin position="57"/>
        <end position="81"/>
    </location>
</feature>
<sequence>MTRFRLFLDQQAWLFALAIMLFTIAKVAVPPGYMVEAKGTALVVSLCNGTKNATQLIRIPDEQDNQSRSENDGSHGEGKQKLCSFGLLTSPSITSDTAGPVRSKSAAQDFVYRLSPVISDEISEPKYIRPHAHAPPV</sequence>
<keyword evidence="2" id="KW-0472">Membrane</keyword>
<dbReference type="EMBL" id="CP071794">
    <property type="protein sequence ID" value="QTD55823.1"/>
    <property type="molecule type" value="Genomic_DNA"/>
</dbReference>
<feature type="compositionally biased region" description="Basic and acidic residues" evidence="1">
    <location>
        <begin position="59"/>
        <end position="80"/>
    </location>
</feature>
<dbReference type="RefSeq" id="WP_207987647.1">
    <property type="nucleotide sequence ID" value="NZ_CP071794.1"/>
</dbReference>
<keyword evidence="4" id="KW-1185">Reference proteome</keyword>
<organism evidence="3 4">
    <name type="scientific">Parasphingorhabdus cellanae</name>
    <dbReference type="NCBI Taxonomy" id="2806553"/>
    <lineage>
        <taxon>Bacteria</taxon>
        <taxon>Pseudomonadati</taxon>
        <taxon>Pseudomonadota</taxon>
        <taxon>Alphaproteobacteria</taxon>
        <taxon>Sphingomonadales</taxon>
        <taxon>Sphingomonadaceae</taxon>
        <taxon>Parasphingorhabdus</taxon>
    </lineage>
</organism>
<dbReference type="Proteomes" id="UP000663923">
    <property type="component" value="Chromosome"/>
</dbReference>
<gene>
    <name evidence="3" type="ORF">J4G78_16795</name>
</gene>
<name>A0ABX7T2N7_9SPHN</name>
<keyword evidence="2" id="KW-1133">Transmembrane helix</keyword>
<evidence type="ECO:0000256" key="2">
    <source>
        <dbReference type="SAM" id="Phobius"/>
    </source>
</evidence>
<reference evidence="3 4" key="1">
    <citation type="submission" date="2021-03" db="EMBL/GenBank/DDBJ databases">
        <title>Complete genome of Parasphingorhabdus_sp.JHSY0214.</title>
        <authorList>
            <person name="Yoo J.H."/>
            <person name="Bae J.W."/>
        </authorList>
    </citation>
    <scope>NUCLEOTIDE SEQUENCE [LARGE SCALE GENOMIC DNA]</scope>
    <source>
        <strain evidence="3 4">JHSY0214</strain>
    </source>
</reference>
<keyword evidence="2" id="KW-0812">Transmembrane</keyword>
<evidence type="ECO:0000313" key="4">
    <source>
        <dbReference type="Proteomes" id="UP000663923"/>
    </source>
</evidence>
<evidence type="ECO:0000256" key="1">
    <source>
        <dbReference type="SAM" id="MobiDB-lite"/>
    </source>
</evidence>
<proteinExistence type="predicted"/>
<protein>
    <recommendedName>
        <fullName evidence="5">DUF2946 domain-containing protein</fullName>
    </recommendedName>
</protein>
<evidence type="ECO:0008006" key="5">
    <source>
        <dbReference type="Google" id="ProtNLM"/>
    </source>
</evidence>